<dbReference type="GO" id="GO:0003964">
    <property type="term" value="F:RNA-directed DNA polymerase activity"/>
    <property type="evidence" value="ECO:0007669"/>
    <property type="project" value="UniProtKB-KW"/>
</dbReference>
<evidence type="ECO:0000256" key="8">
    <source>
        <dbReference type="ARBA" id="ARBA00022918"/>
    </source>
</evidence>
<evidence type="ECO:0000256" key="3">
    <source>
        <dbReference type="ARBA" id="ARBA00022695"/>
    </source>
</evidence>
<dbReference type="Pfam" id="PF00665">
    <property type="entry name" value="rve"/>
    <property type="match status" value="1"/>
</dbReference>
<dbReference type="InterPro" id="IPR001584">
    <property type="entry name" value="Integrase_cat-core"/>
</dbReference>
<reference evidence="13 14" key="1">
    <citation type="submission" date="2014-04" db="EMBL/GenBank/DDBJ databases">
        <title>Genome evolution of avian class.</title>
        <authorList>
            <person name="Zhang G."/>
            <person name="Li C."/>
        </authorList>
    </citation>
    <scope>NUCLEOTIDE SEQUENCE [LARGE SCALE GENOMIC DNA]</scope>
    <source>
        <strain evidence="13">BGI_N332</strain>
    </source>
</reference>
<keyword evidence="4" id="KW-0540">Nuclease</keyword>
<evidence type="ECO:0000256" key="4">
    <source>
        <dbReference type="ARBA" id="ARBA00022722"/>
    </source>
</evidence>
<evidence type="ECO:0000256" key="1">
    <source>
        <dbReference type="ARBA" id="ARBA00012493"/>
    </source>
</evidence>
<proteinExistence type="predicted"/>
<dbReference type="AlphaFoldDB" id="A0A091SK28"/>
<feature type="non-terminal residue" evidence="13">
    <location>
        <position position="270"/>
    </location>
</feature>
<dbReference type="InterPro" id="IPR017856">
    <property type="entry name" value="Integrase-like_N"/>
</dbReference>
<dbReference type="PROSITE" id="PS50879">
    <property type="entry name" value="RNASE_H_1"/>
    <property type="match status" value="1"/>
</dbReference>
<keyword evidence="9" id="KW-0862">Zinc</keyword>
<dbReference type="GO" id="GO:0035613">
    <property type="term" value="F:RNA stem-loop binding"/>
    <property type="evidence" value="ECO:0007669"/>
    <property type="project" value="TreeGrafter"/>
</dbReference>
<dbReference type="Proteomes" id="UP000053369">
    <property type="component" value="Unassembled WGS sequence"/>
</dbReference>
<evidence type="ECO:0000256" key="2">
    <source>
        <dbReference type="ARBA" id="ARBA00022679"/>
    </source>
</evidence>
<dbReference type="Gene3D" id="1.10.10.200">
    <property type="match status" value="1"/>
</dbReference>
<keyword evidence="6" id="KW-0255">Endonuclease</keyword>
<dbReference type="GO" id="GO:0008270">
    <property type="term" value="F:zinc ion binding"/>
    <property type="evidence" value="ECO:0007669"/>
    <property type="project" value="UniProtKB-KW"/>
</dbReference>
<evidence type="ECO:0000259" key="10">
    <source>
        <dbReference type="PROSITE" id="PS50876"/>
    </source>
</evidence>
<keyword evidence="5" id="KW-0479">Metal-binding</keyword>
<dbReference type="PROSITE" id="PS50994">
    <property type="entry name" value="INTEGRASE"/>
    <property type="match status" value="1"/>
</dbReference>
<feature type="domain" description="Integrase-type" evidence="10">
    <location>
        <begin position="99"/>
        <end position="140"/>
    </location>
</feature>
<dbReference type="InterPro" id="IPR036397">
    <property type="entry name" value="RNaseH_sf"/>
</dbReference>
<feature type="domain" description="Integrase catalytic" evidence="12">
    <location>
        <begin position="148"/>
        <end position="270"/>
    </location>
</feature>
<dbReference type="GO" id="GO:0015074">
    <property type="term" value="P:DNA integration"/>
    <property type="evidence" value="ECO:0007669"/>
    <property type="project" value="InterPro"/>
</dbReference>
<keyword evidence="3" id="KW-0548">Nucleotidyltransferase</keyword>
<keyword evidence="2" id="KW-0808">Transferase</keyword>
<dbReference type="Pfam" id="PF02022">
    <property type="entry name" value="Integrase_Zn"/>
    <property type="match status" value="1"/>
</dbReference>
<organism evidence="13 14">
    <name type="scientific">Mesitornis unicolor</name>
    <name type="common">brown roatelo</name>
    <dbReference type="NCBI Taxonomy" id="54374"/>
    <lineage>
        <taxon>Eukaryota</taxon>
        <taxon>Metazoa</taxon>
        <taxon>Chordata</taxon>
        <taxon>Craniata</taxon>
        <taxon>Vertebrata</taxon>
        <taxon>Euteleostomi</taxon>
        <taxon>Archelosauria</taxon>
        <taxon>Archosauria</taxon>
        <taxon>Dinosauria</taxon>
        <taxon>Saurischia</taxon>
        <taxon>Theropoda</taxon>
        <taxon>Coelurosauria</taxon>
        <taxon>Aves</taxon>
        <taxon>Neognathae</taxon>
        <taxon>Neoaves</taxon>
        <taxon>Columbimorphae</taxon>
        <taxon>Mesitornithiformes</taxon>
        <taxon>Mesitornithidae</taxon>
        <taxon>Mesitornis</taxon>
    </lineage>
</organism>
<evidence type="ECO:0000256" key="9">
    <source>
        <dbReference type="PROSITE-ProRule" id="PRU00450"/>
    </source>
</evidence>
<keyword evidence="14" id="KW-1185">Reference proteome</keyword>
<dbReference type="EMBL" id="KK822454">
    <property type="protein sequence ID" value="KFQ40650.1"/>
    <property type="molecule type" value="Genomic_DNA"/>
</dbReference>
<evidence type="ECO:0000259" key="12">
    <source>
        <dbReference type="PROSITE" id="PS50994"/>
    </source>
</evidence>
<keyword evidence="7" id="KW-0378">Hydrolase</keyword>
<evidence type="ECO:0000259" key="11">
    <source>
        <dbReference type="PROSITE" id="PS50879"/>
    </source>
</evidence>
<dbReference type="InterPro" id="IPR012337">
    <property type="entry name" value="RNaseH-like_sf"/>
</dbReference>
<protein>
    <recommendedName>
        <fullName evidence="1">RNA-directed DNA polymerase</fullName>
        <ecNumber evidence="1">2.7.7.49</ecNumber>
    </recommendedName>
</protein>
<evidence type="ECO:0000313" key="13">
    <source>
        <dbReference type="EMBL" id="KFQ40650.1"/>
    </source>
</evidence>
<gene>
    <name evidence="13" type="ORF">N332_01845</name>
</gene>
<dbReference type="InterPro" id="IPR002156">
    <property type="entry name" value="RNaseH_domain"/>
</dbReference>
<dbReference type="GO" id="GO:0004523">
    <property type="term" value="F:RNA-DNA hybrid ribonuclease activity"/>
    <property type="evidence" value="ECO:0007669"/>
    <property type="project" value="InterPro"/>
</dbReference>
<dbReference type="EC" id="2.7.7.49" evidence="1"/>
<name>A0A091SK28_9AVES</name>
<dbReference type="PANTHER" id="PTHR41694">
    <property type="entry name" value="ENDOGENOUS RETROVIRUS GROUP K MEMBER POL PROTEIN"/>
    <property type="match status" value="1"/>
</dbReference>
<evidence type="ECO:0000313" key="14">
    <source>
        <dbReference type="Proteomes" id="UP000053369"/>
    </source>
</evidence>
<dbReference type="SUPFAM" id="SSF46919">
    <property type="entry name" value="N-terminal Zn binding domain of HIV integrase"/>
    <property type="match status" value="1"/>
</dbReference>
<dbReference type="PANTHER" id="PTHR41694:SF3">
    <property type="entry name" value="RNA-DIRECTED DNA POLYMERASE-RELATED"/>
    <property type="match status" value="1"/>
</dbReference>
<dbReference type="Gene3D" id="3.30.420.10">
    <property type="entry name" value="Ribonuclease H-like superfamily/Ribonuclease H"/>
    <property type="match status" value="2"/>
</dbReference>
<evidence type="ECO:0000256" key="5">
    <source>
        <dbReference type="ARBA" id="ARBA00022723"/>
    </source>
</evidence>
<dbReference type="InterPro" id="IPR003308">
    <property type="entry name" value="Integrase_Zn-bd_dom_N"/>
</dbReference>
<evidence type="ECO:0000256" key="7">
    <source>
        <dbReference type="ARBA" id="ARBA00022801"/>
    </source>
</evidence>
<accession>A0A091SK28</accession>
<feature type="non-terminal residue" evidence="13">
    <location>
        <position position="1"/>
    </location>
</feature>
<dbReference type="PROSITE" id="PS50876">
    <property type="entry name" value="ZF_INTEGRASE"/>
    <property type="match status" value="1"/>
</dbReference>
<feature type="domain" description="RNase H type-1" evidence="11">
    <location>
        <begin position="1"/>
        <end position="94"/>
    </location>
</feature>
<keyword evidence="9" id="KW-0863">Zinc-finger</keyword>
<dbReference type="SUPFAM" id="SSF53098">
    <property type="entry name" value="Ribonuclease H-like"/>
    <property type="match status" value="2"/>
</dbReference>
<sequence length="270" mass="30192">ELTAVIWALSNWINTPLNVVTDSLYVAGLVPRIDDALLRQTVNPRLGQLFIHLRSVLQQRTEICCVLHIRSHQLNIGLGEGNSKADSLVSPVCHLPPMDKFQQARQSHENFHQNAKGLKRQFELTESQAKGIVQTCPRCGNHGPGIGLGVNPKGLKALELWQMDVTHIAEFGRLKYVHVTIDTFSKMIWATALPGEKVYHVCKHLLACFAIMGVPEQIKTDNGPAYVSQKFKTFLSQWGISHITGIPHSPTGQGMVERTHQVLKDYLNRQ</sequence>
<keyword evidence="8" id="KW-0695">RNA-directed DNA polymerase</keyword>
<evidence type="ECO:0000256" key="6">
    <source>
        <dbReference type="ARBA" id="ARBA00022759"/>
    </source>
</evidence>